<organism evidence="2 3">
    <name type="scientific">Candidatus Sungiibacteriota bacterium</name>
    <dbReference type="NCBI Taxonomy" id="2750080"/>
    <lineage>
        <taxon>Bacteria</taxon>
        <taxon>Candidatus Sungiibacteriota</taxon>
    </lineage>
</organism>
<sequence>WTATASGGTGTYAYTWGGSLPLSGKTGATPSVAYTSAGNKTGSVTVTSGGATVTSACSNSVDVYAPALKISPSSVGVSDLDKFRVDETRQLAVDYYPYGLAIATGKQDKTTSASWSSFNSSGSTTNSNRIASVNDTNQKGLVTGLKAGNADIYANYTDGYNNTISTSVSNSTTAAVTVSQPETFSVSIKTYPNSPGAILINQDITFKAIGGIGGYQWSGGGTPAADASGLNSEFTTKYTTSGSKTITAISGTQTQTDTFTVVQPTLSIDSLTAVPAAGKTALNVSLAADTTSNIESTSNYTFWWNCDDSRTSVSLVKIACGDPNNSDFGAKFDGISEKNKSISHIYSTSGNYNAKVIVERGDASPKERRVSISSGKVDIKASASDGPITVDAGTSVGLSWTSENVTSCTASGTDPNWSGSKSIGPSSQNTGALSTPGTYKYTLTCVGANGLSISDYVNITVGNGLSIDSFNVISRGSGNYSMGAVISSNISGVTNNYTFYCNKPTSDSETTVTNDYDHKRDGISEMSYDTPPLACSYPGPGTYTRKVIVERGGSAKAAHSDIVISPDPISVFIKIHPNSPSSILTNQDVTFGATGGIGGYKWSGGGTPPGDQSGLNSEFKTKYSTSGFNKEISVVSGAQTGTYTFTVAQPNLTIDLFKAVPATGKAPLDVSLAANADSNIMNGTYNYTFWWHCASDSTDVSAVRGICGDPTNNNFGAKFDGVSEKNKSVSHIYSTSGNYTPKVIVERGDLARTTQTSITIPPDNVAPTVSPLAPTAPANYCASPLGWVLRWNFADAGGDSQYSYRVVVNDAATGAVVSDSNEVISSSNSYAIPLGVLSFNKTYNWAVRVWESDPERLSAVEIGPSFTTMAHAAPALQFTLSPARPSRDEQVTLTDTTVVSGGATKTAWNWDFTGVDGVTLLSATNGSQVVVKFSTSGSKNVKLRVTDSDGFNCQKGANDDANDSLPNITVGRSIPLFREVLPR</sequence>
<feature type="non-terminal residue" evidence="2">
    <location>
        <position position="1"/>
    </location>
</feature>
<proteinExistence type="predicted"/>
<gene>
    <name evidence="2" type="ORF">HYV66_00860</name>
</gene>
<evidence type="ECO:0000256" key="1">
    <source>
        <dbReference type="SAM" id="MobiDB-lite"/>
    </source>
</evidence>
<feature type="region of interest" description="Disordered" evidence="1">
    <location>
        <begin position="410"/>
        <end position="431"/>
    </location>
</feature>
<evidence type="ECO:0000313" key="2">
    <source>
        <dbReference type="EMBL" id="MBI2465764.1"/>
    </source>
</evidence>
<protein>
    <submittedName>
        <fullName evidence="2">PKD domain-containing protein</fullName>
    </submittedName>
</protein>
<dbReference type="InterPro" id="IPR013783">
    <property type="entry name" value="Ig-like_fold"/>
</dbReference>
<name>A0A932DSD7_9BACT</name>
<dbReference type="SUPFAM" id="SSF49299">
    <property type="entry name" value="PKD domain"/>
    <property type="match status" value="1"/>
</dbReference>
<comment type="caution">
    <text evidence="2">The sequence shown here is derived from an EMBL/GenBank/DDBJ whole genome shotgun (WGS) entry which is preliminary data.</text>
</comment>
<dbReference type="Proteomes" id="UP000709672">
    <property type="component" value="Unassembled WGS sequence"/>
</dbReference>
<dbReference type="InterPro" id="IPR035986">
    <property type="entry name" value="PKD_dom_sf"/>
</dbReference>
<accession>A0A932DSD7</accession>
<reference evidence="2" key="1">
    <citation type="submission" date="2020-07" db="EMBL/GenBank/DDBJ databases">
        <title>Huge and variable diversity of episymbiotic CPR bacteria and DPANN archaea in groundwater ecosystems.</title>
        <authorList>
            <person name="He C.Y."/>
            <person name="Keren R."/>
            <person name="Whittaker M."/>
            <person name="Farag I.F."/>
            <person name="Doudna J."/>
            <person name="Cate J.H.D."/>
            <person name="Banfield J.F."/>
        </authorList>
    </citation>
    <scope>NUCLEOTIDE SEQUENCE</scope>
    <source>
        <strain evidence="2">NC_groundwater_418_Ag_B-0.1um_45_10</strain>
    </source>
</reference>
<dbReference type="EMBL" id="JACPHQ010000011">
    <property type="protein sequence ID" value="MBI2465764.1"/>
    <property type="molecule type" value="Genomic_DNA"/>
</dbReference>
<dbReference type="AlphaFoldDB" id="A0A932DSD7"/>
<evidence type="ECO:0000313" key="3">
    <source>
        <dbReference type="Proteomes" id="UP000709672"/>
    </source>
</evidence>
<dbReference type="Gene3D" id="2.60.40.10">
    <property type="entry name" value="Immunoglobulins"/>
    <property type="match status" value="2"/>
</dbReference>